<sequence>MRRVVITGYGVISSSGNTVDTLWDNVVNGRSGIKKIEDPSFSDISSRIAGYIDDFVPEKYLEKKEARQYDLFAQYAYAAARQAIDMAQVHDESFDKDRVGVYVGSGIGGVGTTLHNHASYLNKGTHRVSPFMIPMMISNMASGFIAIKTGFRGPSFAPVSACATANQAIGEAFLNIRHGYTDAIVAGGAEAPINTLAFSGFANMKAMSTNNDSPAEASRPFDKWRDGFVMSEGAAILFLEELEHAQNRGANILGEIIGYGSTTDAYHITTPDYDGAKRAMMLALQMANILPSQVDYINAHATGTKEGDKSETKAIKALFKEEAPKLKISATKSMTGHLFGAAGGIEAIITLKALEHGVIPPTINLTNADDECDLDYVPNVAIKQTINFAISNGFGFGGHNASLLFKKWQSINK</sequence>
<dbReference type="InterPro" id="IPR016039">
    <property type="entry name" value="Thiolase-like"/>
</dbReference>
<evidence type="ECO:0000313" key="17">
    <source>
        <dbReference type="EMBL" id="MFD2116593.1"/>
    </source>
</evidence>
<dbReference type="EC" id="2.3.1.179" evidence="3 14"/>
<keyword evidence="8" id="KW-0443">Lipid metabolism</keyword>
<protein>
    <recommendedName>
        <fullName evidence="4 14">3-oxoacyl-[acyl-carrier-protein] synthase 2</fullName>
        <ecNumber evidence="3 14">2.3.1.179</ecNumber>
    </recommendedName>
</protein>
<dbReference type="PROSITE" id="PS52004">
    <property type="entry name" value="KS3_2"/>
    <property type="match status" value="1"/>
</dbReference>
<keyword evidence="9 14" id="KW-0275">Fatty acid biosynthesis</keyword>
<evidence type="ECO:0000256" key="13">
    <source>
        <dbReference type="ARBA" id="ARBA00047659"/>
    </source>
</evidence>
<dbReference type="InterPro" id="IPR000794">
    <property type="entry name" value="Beta-ketoacyl_synthase"/>
</dbReference>
<dbReference type="RefSeq" id="WP_377772945.1">
    <property type="nucleotide sequence ID" value="NZ_JBHUHO010000031.1"/>
</dbReference>
<evidence type="ECO:0000256" key="11">
    <source>
        <dbReference type="ARBA" id="ARBA00024006"/>
    </source>
</evidence>
<name>A0ABW4YM73_9BACL</name>
<evidence type="ECO:0000313" key="18">
    <source>
        <dbReference type="Proteomes" id="UP001597362"/>
    </source>
</evidence>
<evidence type="ECO:0000256" key="15">
    <source>
        <dbReference type="RuleBase" id="RU003694"/>
    </source>
</evidence>
<evidence type="ECO:0000256" key="3">
    <source>
        <dbReference type="ARBA" id="ARBA00012356"/>
    </source>
</evidence>
<proteinExistence type="inferred from homology"/>
<keyword evidence="5 14" id="KW-0444">Lipid biosynthesis</keyword>
<evidence type="ECO:0000256" key="4">
    <source>
        <dbReference type="ARBA" id="ARBA00014657"/>
    </source>
</evidence>
<keyword evidence="10 14" id="KW-0012">Acyltransferase</keyword>
<evidence type="ECO:0000256" key="12">
    <source>
        <dbReference type="ARBA" id="ARBA00047318"/>
    </source>
</evidence>
<comment type="similarity">
    <text evidence="2 14 15">Belongs to the thiolase-like superfamily. Beta-ketoacyl-ACP synthases family.</text>
</comment>
<dbReference type="SUPFAM" id="SSF53901">
    <property type="entry name" value="Thiolase-like"/>
    <property type="match status" value="2"/>
</dbReference>
<evidence type="ECO:0000256" key="6">
    <source>
        <dbReference type="ARBA" id="ARBA00022679"/>
    </source>
</evidence>
<dbReference type="Pfam" id="PF00109">
    <property type="entry name" value="ketoacyl-synt"/>
    <property type="match status" value="1"/>
</dbReference>
<dbReference type="InterPro" id="IPR014030">
    <property type="entry name" value="Ketoacyl_synth_N"/>
</dbReference>
<comment type="catalytic activity">
    <reaction evidence="12 14">
        <text>(9Z)-hexadecenoyl-[ACP] + malonyl-[ACP] + H(+) = 3-oxo-(11Z)-octadecenoyl-[ACP] + holo-[ACP] + CO2</text>
        <dbReference type="Rhea" id="RHEA:55040"/>
        <dbReference type="Rhea" id="RHEA-COMP:9623"/>
        <dbReference type="Rhea" id="RHEA-COMP:9685"/>
        <dbReference type="Rhea" id="RHEA-COMP:10800"/>
        <dbReference type="Rhea" id="RHEA-COMP:14074"/>
        <dbReference type="ChEBI" id="CHEBI:15378"/>
        <dbReference type="ChEBI" id="CHEBI:16526"/>
        <dbReference type="ChEBI" id="CHEBI:64479"/>
        <dbReference type="ChEBI" id="CHEBI:78449"/>
        <dbReference type="ChEBI" id="CHEBI:83989"/>
        <dbReference type="ChEBI" id="CHEBI:138538"/>
        <dbReference type="EC" id="2.3.1.179"/>
    </reaction>
</comment>
<evidence type="ECO:0000259" key="16">
    <source>
        <dbReference type="PROSITE" id="PS52004"/>
    </source>
</evidence>
<evidence type="ECO:0000256" key="9">
    <source>
        <dbReference type="ARBA" id="ARBA00023160"/>
    </source>
</evidence>
<keyword evidence="18" id="KW-1185">Reference proteome</keyword>
<evidence type="ECO:0000256" key="10">
    <source>
        <dbReference type="ARBA" id="ARBA00023315"/>
    </source>
</evidence>
<dbReference type="PANTHER" id="PTHR11712">
    <property type="entry name" value="POLYKETIDE SYNTHASE-RELATED"/>
    <property type="match status" value="1"/>
</dbReference>
<organism evidence="17 18">
    <name type="scientific">Paenibacillus yanchengensis</name>
    <dbReference type="NCBI Taxonomy" id="2035833"/>
    <lineage>
        <taxon>Bacteria</taxon>
        <taxon>Bacillati</taxon>
        <taxon>Bacillota</taxon>
        <taxon>Bacilli</taxon>
        <taxon>Bacillales</taxon>
        <taxon>Paenibacillaceae</taxon>
        <taxon>Paenibacillus</taxon>
    </lineage>
</organism>
<dbReference type="InterPro" id="IPR018201">
    <property type="entry name" value="Ketoacyl_synth_AS"/>
</dbReference>
<comment type="caution">
    <text evidence="17">The sequence shown here is derived from an EMBL/GenBank/DDBJ whole genome shotgun (WGS) entry which is preliminary data.</text>
</comment>
<gene>
    <name evidence="17" type="primary">fabF</name>
    <name evidence="17" type="ORF">ACFSJH_12745</name>
</gene>
<dbReference type="GO" id="GO:0004315">
    <property type="term" value="F:3-oxoacyl-[acyl-carrier-protein] synthase activity"/>
    <property type="evidence" value="ECO:0007669"/>
    <property type="project" value="UniProtKB-EC"/>
</dbReference>
<comment type="pathway">
    <text evidence="1 14">Lipid metabolism; fatty acid biosynthesis.</text>
</comment>
<dbReference type="Pfam" id="PF02801">
    <property type="entry name" value="Ketoacyl-synt_C"/>
    <property type="match status" value="1"/>
</dbReference>
<reference evidence="18" key="1">
    <citation type="journal article" date="2019" name="Int. J. Syst. Evol. Microbiol.">
        <title>The Global Catalogue of Microorganisms (GCM) 10K type strain sequencing project: providing services to taxonomists for standard genome sequencing and annotation.</title>
        <authorList>
            <consortium name="The Broad Institute Genomics Platform"/>
            <consortium name="The Broad Institute Genome Sequencing Center for Infectious Disease"/>
            <person name="Wu L."/>
            <person name="Ma J."/>
        </authorList>
    </citation>
    <scope>NUCLEOTIDE SEQUENCE [LARGE SCALE GENOMIC DNA]</scope>
    <source>
        <strain evidence="18">GH52</strain>
    </source>
</reference>
<dbReference type="EMBL" id="JBHUHO010000031">
    <property type="protein sequence ID" value="MFD2116593.1"/>
    <property type="molecule type" value="Genomic_DNA"/>
</dbReference>
<evidence type="ECO:0000256" key="7">
    <source>
        <dbReference type="ARBA" id="ARBA00022832"/>
    </source>
</evidence>
<dbReference type="PROSITE" id="PS00606">
    <property type="entry name" value="KS3_1"/>
    <property type="match status" value="1"/>
</dbReference>
<dbReference type="PANTHER" id="PTHR11712:SF336">
    <property type="entry name" value="3-OXOACYL-[ACYL-CARRIER-PROTEIN] SYNTHASE, MITOCHONDRIAL"/>
    <property type="match status" value="1"/>
</dbReference>
<evidence type="ECO:0000256" key="2">
    <source>
        <dbReference type="ARBA" id="ARBA00008467"/>
    </source>
</evidence>
<keyword evidence="6 14" id="KW-0808">Transferase</keyword>
<evidence type="ECO:0000256" key="5">
    <source>
        <dbReference type="ARBA" id="ARBA00022516"/>
    </source>
</evidence>
<feature type="domain" description="Ketosynthase family 3 (KS3)" evidence="16">
    <location>
        <begin position="1"/>
        <end position="407"/>
    </location>
</feature>
<dbReference type="NCBIfam" id="NF005589">
    <property type="entry name" value="PRK07314.1"/>
    <property type="match status" value="1"/>
</dbReference>
<dbReference type="PIRSF" id="PIRSF000447">
    <property type="entry name" value="KAS_II"/>
    <property type="match status" value="1"/>
</dbReference>
<comment type="catalytic activity">
    <reaction evidence="13 14">
        <text>a fatty acyl-[ACP] + malonyl-[ACP] + H(+) = a 3-oxoacyl-[ACP] + holo-[ACP] + CO2</text>
        <dbReference type="Rhea" id="RHEA:22836"/>
        <dbReference type="Rhea" id="RHEA-COMP:9623"/>
        <dbReference type="Rhea" id="RHEA-COMP:9685"/>
        <dbReference type="Rhea" id="RHEA-COMP:9916"/>
        <dbReference type="Rhea" id="RHEA-COMP:14125"/>
        <dbReference type="ChEBI" id="CHEBI:15378"/>
        <dbReference type="ChEBI" id="CHEBI:16526"/>
        <dbReference type="ChEBI" id="CHEBI:64479"/>
        <dbReference type="ChEBI" id="CHEBI:78449"/>
        <dbReference type="ChEBI" id="CHEBI:78776"/>
        <dbReference type="ChEBI" id="CHEBI:138651"/>
    </reaction>
</comment>
<evidence type="ECO:0000256" key="1">
    <source>
        <dbReference type="ARBA" id="ARBA00005194"/>
    </source>
</evidence>
<keyword evidence="7" id="KW-0276">Fatty acid metabolism</keyword>
<dbReference type="InterPro" id="IPR017568">
    <property type="entry name" value="3-oxoacyl-ACP_synth-2"/>
</dbReference>
<comment type="function">
    <text evidence="11 14">Involved in the type II fatty acid elongation cycle. Catalyzes the elongation of a wide range of acyl-ACP by the addition of two carbons from malonyl-ACP to an acyl acceptor. Can efficiently catalyze the conversion of palmitoleoyl-ACP (cis-hexadec-9-enoyl-ACP) to cis-vaccenoyl-ACP (cis-octadec-11-enoyl-ACP), an essential step in the thermal regulation of fatty acid composition.</text>
</comment>
<dbReference type="CDD" id="cd00834">
    <property type="entry name" value="KAS_I_II"/>
    <property type="match status" value="1"/>
</dbReference>
<dbReference type="Proteomes" id="UP001597362">
    <property type="component" value="Unassembled WGS sequence"/>
</dbReference>
<dbReference type="InterPro" id="IPR014031">
    <property type="entry name" value="Ketoacyl_synth_C"/>
</dbReference>
<dbReference type="NCBIfam" id="TIGR03150">
    <property type="entry name" value="fabF"/>
    <property type="match status" value="1"/>
</dbReference>
<accession>A0ABW4YM73</accession>
<evidence type="ECO:0000256" key="14">
    <source>
        <dbReference type="PIRNR" id="PIRNR000447"/>
    </source>
</evidence>
<dbReference type="InterPro" id="IPR020841">
    <property type="entry name" value="PKS_Beta-ketoAc_synthase_dom"/>
</dbReference>
<evidence type="ECO:0000256" key="8">
    <source>
        <dbReference type="ARBA" id="ARBA00023098"/>
    </source>
</evidence>
<dbReference type="SMART" id="SM00825">
    <property type="entry name" value="PKS_KS"/>
    <property type="match status" value="1"/>
</dbReference>
<dbReference type="Gene3D" id="3.40.47.10">
    <property type="match status" value="1"/>
</dbReference>